<dbReference type="AlphaFoldDB" id="A0A7T8H1B4"/>
<evidence type="ECO:0000313" key="2">
    <source>
        <dbReference type="Proteomes" id="UP000595437"/>
    </source>
</evidence>
<evidence type="ECO:0000313" key="1">
    <source>
        <dbReference type="EMBL" id="QQP41705.1"/>
    </source>
</evidence>
<gene>
    <name evidence="1" type="ORF">FKW44_016165</name>
</gene>
<name>A0A7T8H1B4_CALRO</name>
<feature type="non-terminal residue" evidence="1">
    <location>
        <position position="1"/>
    </location>
</feature>
<sequence length="154" mass="17607">HWLNDIEYNENIDLKVLRGAANKFDASLDDWFEERLPKDPHGYKILHPLLHSLSHKIEQATRLHVLGRWSSSGYQVTSYGLGGLCEIHTDPYGLFSGNTIPDNRVSLFRSGDMMLTLMGWLEDVDLGAPRFLYILDARPLYGPPRDLQRLVQST</sequence>
<organism evidence="1 2">
    <name type="scientific">Caligus rogercresseyi</name>
    <name type="common">Sea louse</name>
    <dbReference type="NCBI Taxonomy" id="217165"/>
    <lineage>
        <taxon>Eukaryota</taxon>
        <taxon>Metazoa</taxon>
        <taxon>Ecdysozoa</taxon>
        <taxon>Arthropoda</taxon>
        <taxon>Crustacea</taxon>
        <taxon>Multicrustacea</taxon>
        <taxon>Hexanauplia</taxon>
        <taxon>Copepoda</taxon>
        <taxon>Siphonostomatoida</taxon>
        <taxon>Caligidae</taxon>
        <taxon>Caligus</taxon>
    </lineage>
</organism>
<dbReference type="Gene3D" id="2.60.120.620">
    <property type="entry name" value="q2cbj1_9rhob like domain"/>
    <property type="match status" value="1"/>
</dbReference>
<keyword evidence="2" id="KW-1185">Reference proteome</keyword>
<reference evidence="2" key="1">
    <citation type="submission" date="2021-01" db="EMBL/GenBank/DDBJ databases">
        <title>Caligus Genome Assembly.</title>
        <authorList>
            <person name="Gallardo-Escarate C."/>
        </authorList>
    </citation>
    <scope>NUCLEOTIDE SEQUENCE [LARGE SCALE GENOMIC DNA]</scope>
</reference>
<proteinExistence type="predicted"/>
<dbReference type="OrthoDB" id="420380at2759"/>
<accession>A0A7T8H1B4</accession>
<dbReference type="EMBL" id="CP045900">
    <property type="protein sequence ID" value="QQP41705.1"/>
    <property type="molecule type" value="Genomic_DNA"/>
</dbReference>
<protein>
    <submittedName>
        <fullName evidence="1">Uncharacterized protein</fullName>
    </submittedName>
</protein>
<dbReference type="Proteomes" id="UP000595437">
    <property type="component" value="Chromosome 11"/>
</dbReference>